<feature type="domain" description="Lipid/polyisoprenoid-binding YceI-like" evidence="1">
    <location>
        <begin position="5"/>
        <end position="174"/>
    </location>
</feature>
<sequence>MALKTWQLDAAHTTVGFMVRHMVVAKVHGRFTRFEGKVVVPGDDLAQGSVEVKIDASSIDTGVEQRDNHLRSPDFFDAGAFPKLIFRSKRVQDAGKGHYRVVGDLTIRDVTREVVLEAELLGKVKDPWGNDRLAFQASTSIERKDFGLSWNQALEAGGLLVGERVDISLDVQAVAEKAA</sequence>
<dbReference type="Gene3D" id="2.40.128.110">
    <property type="entry name" value="Lipid/polyisoprenoid-binding, YceI-like"/>
    <property type="match status" value="1"/>
</dbReference>
<protein>
    <submittedName>
        <fullName evidence="2">YceI family protein</fullName>
    </submittedName>
</protein>
<reference evidence="2 3" key="1">
    <citation type="submission" date="2021-02" db="EMBL/GenBank/DDBJ databases">
        <title>De Novo genome assembly of isolated myxobacteria.</title>
        <authorList>
            <person name="Stevens D.C."/>
        </authorList>
    </citation>
    <scope>NUCLEOTIDE SEQUENCE [LARGE SCALE GENOMIC DNA]</scope>
    <source>
        <strain evidence="2 3">SCHIC003</strain>
    </source>
</reference>
<evidence type="ECO:0000313" key="2">
    <source>
        <dbReference type="EMBL" id="QSQ18053.1"/>
    </source>
</evidence>
<dbReference type="SUPFAM" id="SSF101874">
    <property type="entry name" value="YceI-like"/>
    <property type="match status" value="1"/>
</dbReference>
<dbReference type="PANTHER" id="PTHR34406:SF1">
    <property type="entry name" value="PROTEIN YCEI"/>
    <property type="match status" value="1"/>
</dbReference>
<dbReference type="Proteomes" id="UP000663090">
    <property type="component" value="Chromosome"/>
</dbReference>
<dbReference type="Pfam" id="PF04264">
    <property type="entry name" value="YceI"/>
    <property type="match status" value="1"/>
</dbReference>
<dbReference type="SMART" id="SM00867">
    <property type="entry name" value="YceI"/>
    <property type="match status" value="1"/>
</dbReference>
<proteinExistence type="predicted"/>
<evidence type="ECO:0000313" key="3">
    <source>
        <dbReference type="Proteomes" id="UP000663090"/>
    </source>
</evidence>
<accession>A0ABX7NPB9</accession>
<keyword evidence="3" id="KW-1185">Reference proteome</keyword>
<dbReference type="InterPro" id="IPR007372">
    <property type="entry name" value="Lipid/polyisoprenoid-bd_YceI"/>
</dbReference>
<gene>
    <name evidence="2" type="ORF">JY572_19410</name>
</gene>
<name>A0ABX7NPB9_9BACT</name>
<dbReference type="EMBL" id="CP071091">
    <property type="protein sequence ID" value="QSQ18053.1"/>
    <property type="molecule type" value="Genomic_DNA"/>
</dbReference>
<dbReference type="PANTHER" id="PTHR34406">
    <property type="entry name" value="PROTEIN YCEI"/>
    <property type="match status" value="1"/>
</dbReference>
<evidence type="ECO:0000259" key="1">
    <source>
        <dbReference type="SMART" id="SM00867"/>
    </source>
</evidence>
<dbReference type="RefSeq" id="WP_206719661.1">
    <property type="nucleotide sequence ID" value="NZ_CP071091.1"/>
</dbReference>
<organism evidence="2 3">
    <name type="scientific">Myxococcus landrumensis</name>
    <dbReference type="NCBI Taxonomy" id="2813577"/>
    <lineage>
        <taxon>Bacteria</taxon>
        <taxon>Pseudomonadati</taxon>
        <taxon>Myxococcota</taxon>
        <taxon>Myxococcia</taxon>
        <taxon>Myxococcales</taxon>
        <taxon>Cystobacterineae</taxon>
        <taxon>Myxococcaceae</taxon>
        <taxon>Myxococcus</taxon>
    </lineage>
</organism>
<dbReference type="InterPro" id="IPR036761">
    <property type="entry name" value="TTHA0802/YceI-like_sf"/>
</dbReference>